<gene>
    <name evidence="3" type="ORF">G3I70_10950</name>
</gene>
<proteinExistence type="predicted"/>
<dbReference type="Proteomes" id="UP000475532">
    <property type="component" value="Unassembled WGS sequence"/>
</dbReference>
<feature type="compositionally biased region" description="Low complexity" evidence="1">
    <location>
        <begin position="123"/>
        <end position="132"/>
    </location>
</feature>
<keyword evidence="2" id="KW-1133">Transmembrane helix</keyword>
<feature type="region of interest" description="Disordered" evidence="1">
    <location>
        <begin position="117"/>
        <end position="138"/>
    </location>
</feature>
<comment type="caution">
    <text evidence="3">The sequence shown here is derived from an EMBL/GenBank/DDBJ whole genome shotgun (WGS) entry which is preliminary data.</text>
</comment>
<evidence type="ECO:0000313" key="4">
    <source>
        <dbReference type="Proteomes" id="UP000475532"/>
    </source>
</evidence>
<accession>A0A6L9QCK8</accession>
<evidence type="ECO:0000256" key="2">
    <source>
        <dbReference type="SAM" id="Phobius"/>
    </source>
</evidence>
<dbReference type="EMBL" id="JAAGLI010000278">
    <property type="protein sequence ID" value="NEA23005.1"/>
    <property type="molecule type" value="Genomic_DNA"/>
</dbReference>
<dbReference type="RefSeq" id="WP_163055080.1">
    <property type="nucleotide sequence ID" value="NZ_JAAGLI010000278.1"/>
</dbReference>
<keyword evidence="2" id="KW-0812">Transmembrane</keyword>
<keyword evidence="2" id="KW-0472">Membrane</keyword>
<evidence type="ECO:0000256" key="1">
    <source>
        <dbReference type="SAM" id="MobiDB-lite"/>
    </source>
</evidence>
<dbReference type="AlphaFoldDB" id="A0A6L9QCK8"/>
<feature type="transmembrane region" description="Helical" evidence="2">
    <location>
        <begin position="35"/>
        <end position="52"/>
    </location>
</feature>
<evidence type="ECO:0000313" key="3">
    <source>
        <dbReference type="EMBL" id="NEA23005.1"/>
    </source>
</evidence>
<organism evidence="3 4">
    <name type="scientific">Actinomadura bangladeshensis</name>
    <dbReference type="NCBI Taxonomy" id="453573"/>
    <lineage>
        <taxon>Bacteria</taxon>
        <taxon>Bacillati</taxon>
        <taxon>Actinomycetota</taxon>
        <taxon>Actinomycetes</taxon>
        <taxon>Streptosporangiales</taxon>
        <taxon>Thermomonosporaceae</taxon>
        <taxon>Actinomadura</taxon>
    </lineage>
</organism>
<sequence length="138" mass="14808">MRSLRVRLLLGFGVFLVALAGGVLGETLFWSPAFIAWACTCVAIGVLTEAWLRWRERVRGADVADRPVLQRPVEWSIALVAMSALVGSGKTYLSAVAITVPMYLIVIPHTRREKRAAARNRTDAAAGSSVDGAGDGVD</sequence>
<reference evidence="3 4" key="1">
    <citation type="submission" date="2020-01" db="EMBL/GenBank/DDBJ databases">
        <title>Insect and environment-associated Actinomycetes.</title>
        <authorList>
            <person name="Currrie C."/>
            <person name="Chevrette M."/>
            <person name="Carlson C."/>
            <person name="Stubbendieck R."/>
            <person name="Wendt-Pienkowski E."/>
        </authorList>
    </citation>
    <scope>NUCLEOTIDE SEQUENCE [LARGE SCALE GENOMIC DNA]</scope>
    <source>
        <strain evidence="3 4">SID10258</strain>
    </source>
</reference>
<protein>
    <submittedName>
        <fullName evidence="3">Uncharacterized protein</fullName>
    </submittedName>
</protein>
<name>A0A6L9QCK8_9ACTN</name>